<dbReference type="STRING" id="1202768.SAMN05216285_2053"/>
<dbReference type="AlphaFoldDB" id="A0A1I0NS79"/>
<dbReference type="Gene3D" id="3.40.630.30">
    <property type="match status" value="1"/>
</dbReference>
<dbReference type="PROSITE" id="PS51186">
    <property type="entry name" value="GNAT"/>
    <property type="match status" value="1"/>
</dbReference>
<organism evidence="2 3">
    <name type="scientific">Natrinema salifodinae</name>
    <dbReference type="NCBI Taxonomy" id="1202768"/>
    <lineage>
        <taxon>Archaea</taxon>
        <taxon>Methanobacteriati</taxon>
        <taxon>Methanobacteriota</taxon>
        <taxon>Stenosarchaea group</taxon>
        <taxon>Halobacteria</taxon>
        <taxon>Halobacteriales</taxon>
        <taxon>Natrialbaceae</taxon>
        <taxon>Natrinema</taxon>
    </lineage>
</organism>
<dbReference type="InterPro" id="IPR016181">
    <property type="entry name" value="Acyl_CoA_acyltransferase"/>
</dbReference>
<name>A0A1I0NS79_9EURY</name>
<gene>
    <name evidence="2" type="ORF">SAMN05216285_2053</name>
</gene>
<evidence type="ECO:0000313" key="3">
    <source>
        <dbReference type="Proteomes" id="UP000183275"/>
    </source>
</evidence>
<dbReference type="eggNOG" id="arCOG00842">
    <property type="taxonomic scope" value="Archaea"/>
</dbReference>
<dbReference type="OrthoDB" id="120213at2157"/>
<sequence>MFPETIETNALVLARLSEANVDVLELYELFAASREDVSDVFEYVPQEPYASVYDARERLREADAAWDAGDAAQYAVYIAPGAVSDDPEDVDEAAALAGYTGLFPEWDRRTARLGFVLGKPYWGNGYAGECATALIGLAFDRLDLDVVALNHAEGNERSKRAIERVVDDVGGQYDGVLRNWRPVGDVIADHHRYTVTRAQYQRSLEGT</sequence>
<dbReference type="GO" id="GO:1990189">
    <property type="term" value="F:protein N-terminal-serine acetyltransferase activity"/>
    <property type="evidence" value="ECO:0007669"/>
    <property type="project" value="TreeGrafter"/>
</dbReference>
<feature type="domain" description="N-acetyltransferase" evidence="1">
    <location>
        <begin position="27"/>
        <end position="196"/>
    </location>
</feature>
<reference evidence="3" key="1">
    <citation type="submission" date="2016-10" db="EMBL/GenBank/DDBJ databases">
        <authorList>
            <person name="Varghese N."/>
        </authorList>
    </citation>
    <scope>NUCLEOTIDE SEQUENCE [LARGE SCALE GENOMIC DNA]</scope>
    <source>
        <strain evidence="3">CGMCC 1.12284</strain>
    </source>
</reference>
<accession>A0A1I0NS79</accession>
<dbReference type="GO" id="GO:0005737">
    <property type="term" value="C:cytoplasm"/>
    <property type="evidence" value="ECO:0007669"/>
    <property type="project" value="TreeGrafter"/>
</dbReference>
<dbReference type="Pfam" id="PF13302">
    <property type="entry name" value="Acetyltransf_3"/>
    <property type="match status" value="1"/>
</dbReference>
<dbReference type="GO" id="GO:0008999">
    <property type="term" value="F:protein-N-terminal-alanine acetyltransferase activity"/>
    <property type="evidence" value="ECO:0007669"/>
    <property type="project" value="TreeGrafter"/>
</dbReference>
<dbReference type="SUPFAM" id="SSF55729">
    <property type="entry name" value="Acyl-CoA N-acyltransferases (Nat)"/>
    <property type="match status" value="1"/>
</dbReference>
<dbReference type="RefSeq" id="WP_049990103.1">
    <property type="nucleotide sequence ID" value="NZ_FOIS01000002.1"/>
</dbReference>
<keyword evidence="3" id="KW-1185">Reference proteome</keyword>
<proteinExistence type="predicted"/>
<dbReference type="PANTHER" id="PTHR43441:SF11">
    <property type="entry name" value="RIBOSOMAL-PROTEIN-SERINE ACETYLTRANSFERASE"/>
    <property type="match status" value="1"/>
</dbReference>
<protein>
    <submittedName>
        <fullName evidence="2">Protein N-acetyltransferase, RimJ/RimL family</fullName>
    </submittedName>
</protein>
<dbReference type="PANTHER" id="PTHR43441">
    <property type="entry name" value="RIBOSOMAL-PROTEIN-SERINE ACETYLTRANSFERASE"/>
    <property type="match status" value="1"/>
</dbReference>
<dbReference type="Proteomes" id="UP000183275">
    <property type="component" value="Unassembled WGS sequence"/>
</dbReference>
<evidence type="ECO:0000313" key="2">
    <source>
        <dbReference type="EMBL" id="SEW04303.1"/>
    </source>
</evidence>
<keyword evidence="2" id="KW-0808">Transferase</keyword>
<dbReference type="EMBL" id="FOIS01000002">
    <property type="protein sequence ID" value="SEW04303.1"/>
    <property type="molecule type" value="Genomic_DNA"/>
</dbReference>
<dbReference type="InterPro" id="IPR000182">
    <property type="entry name" value="GNAT_dom"/>
</dbReference>
<dbReference type="InterPro" id="IPR051908">
    <property type="entry name" value="Ribosomal_N-acetyltransferase"/>
</dbReference>
<evidence type="ECO:0000259" key="1">
    <source>
        <dbReference type="PROSITE" id="PS51186"/>
    </source>
</evidence>